<proteinExistence type="predicted"/>
<dbReference type="Proteomes" id="UP000245370">
    <property type="component" value="Unassembled WGS sequence"/>
</dbReference>
<protein>
    <recommendedName>
        <fullName evidence="1">Outer membrane protein beta-barrel domain-containing protein</fullName>
    </recommendedName>
</protein>
<dbReference type="AlphaFoldDB" id="A0A2U2XCQ0"/>
<dbReference type="RefSeq" id="WP_109359280.1">
    <property type="nucleotide sequence ID" value="NZ_QFRJ01000005.1"/>
</dbReference>
<dbReference type="Pfam" id="PF13568">
    <property type="entry name" value="OMP_b-brl_2"/>
    <property type="match status" value="1"/>
</dbReference>
<organism evidence="2 3">
    <name type="scientific">Brumimicrobium oceani</name>
    <dbReference type="NCBI Taxonomy" id="2100725"/>
    <lineage>
        <taxon>Bacteria</taxon>
        <taxon>Pseudomonadati</taxon>
        <taxon>Bacteroidota</taxon>
        <taxon>Flavobacteriia</taxon>
        <taxon>Flavobacteriales</taxon>
        <taxon>Crocinitomicaceae</taxon>
        <taxon>Brumimicrobium</taxon>
    </lineage>
</organism>
<evidence type="ECO:0000313" key="2">
    <source>
        <dbReference type="EMBL" id="PWH85574.1"/>
    </source>
</evidence>
<accession>A0A2U2XCQ0</accession>
<dbReference type="InterPro" id="IPR025665">
    <property type="entry name" value="Beta-barrel_OMP_2"/>
</dbReference>
<sequence length="248" mass="28611">MRNFSLLLVLFIYSSSLFSQYEAEEEGLYSRSRPGVMWFYSGLKPFEEGKLRKYDRLIFDLVYNDWYGDKDYFDSPPSSIGFNAALMFDVILTKANTMSFGWGIAYSHFSNRSQVKFSRDLVNNTTLISDYLPGFEPKSTKFGANYIEIPLELRFRTKGYKHFKFMIGGKIGYQLNAFSKETFRIDGKRYSTKEYNFADSNPLRYGATVRIGIRNWAIYGAYYFSPLFTDSGSADLTPISMGISVSLF</sequence>
<reference evidence="2 3" key="2">
    <citation type="submission" date="2018-05" db="EMBL/GenBank/DDBJ databases">
        <authorList>
            <person name="Lanie J.A."/>
            <person name="Ng W.-L."/>
            <person name="Kazmierczak K.M."/>
            <person name="Andrzejewski T.M."/>
            <person name="Davidsen T.M."/>
            <person name="Wayne K.J."/>
            <person name="Tettelin H."/>
            <person name="Glass J.I."/>
            <person name="Rusch D."/>
            <person name="Podicherti R."/>
            <person name="Tsui H.-C.T."/>
            <person name="Winkler M.E."/>
        </authorList>
    </citation>
    <scope>NUCLEOTIDE SEQUENCE [LARGE SCALE GENOMIC DNA]</scope>
    <source>
        <strain evidence="2 3">C305</strain>
    </source>
</reference>
<dbReference type="EMBL" id="QFRJ01000005">
    <property type="protein sequence ID" value="PWH85574.1"/>
    <property type="molecule type" value="Genomic_DNA"/>
</dbReference>
<evidence type="ECO:0000313" key="3">
    <source>
        <dbReference type="Proteomes" id="UP000245370"/>
    </source>
</evidence>
<evidence type="ECO:0000259" key="1">
    <source>
        <dbReference type="Pfam" id="PF13568"/>
    </source>
</evidence>
<keyword evidence="3" id="KW-1185">Reference proteome</keyword>
<feature type="domain" description="Outer membrane protein beta-barrel" evidence="1">
    <location>
        <begin position="77"/>
        <end position="225"/>
    </location>
</feature>
<name>A0A2U2XCQ0_9FLAO</name>
<comment type="caution">
    <text evidence="2">The sequence shown here is derived from an EMBL/GenBank/DDBJ whole genome shotgun (WGS) entry which is preliminary data.</text>
</comment>
<gene>
    <name evidence="2" type="ORF">DIT68_08005</name>
</gene>
<reference evidence="2 3" key="1">
    <citation type="submission" date="2018-05" db="EMBL/GenBank/DDBJ databases">
        <title>Brumimicrobium oceani sp. nov., isolated from coastal sediment.</title>
        <authorList>
            <person name="Kou Y."/>
        </authorList>
    </citation>
    <scope>NUCLEOTIDE SEQUENCE [LARGE SCALE GENOMIC DNA]</scope>
    <source>
        <strain evidence="2 3">C305</strain>
    </source>
</reference>
<dbReference type="OrthoDB" id="959017at2"/>